<keyword evidence="1" id="KW-1133">Transmembrane helix</keyword>
<feature type="transmembrane region" description="Helical" evidence="1">
    <location>
        <begin position="92"/>
        <end position="110"/>
    </location>
</feature>
<keyword evidence="1" id="KW-0812">Transmembrane</keyword>
<dbReference type="Proteomes" id="UP001226720">
    <property type="component" value="Unassembled WGS sequence"/>
</dbReference>
<feature type="transmembrane region" description="Helical" evidence="1">
    <location>
        <begin position="125"/>
        <end position="144"/>
    </location>
</feature>
<keyword evidence="1" id="KW-0472">Membrane</keyword>
<dbReference type="GeneID" id="301327325"/>
<feature type="transmembrane region" description="Helical" evidence="1">
    <location>
        <begin position="67"/>
        <end position="85"/>
    </location>
</feature>
<proteinExistence type="predicted"/>
<dbReference type="EMBL" id="JAUSWM010000005">
    <property type="protein sequence ID" value="MDQ0483884.1"/>
    <property type="molecule type" value="Genomic_DNA"/>
</dbReference>
<keyword evidence="3" id="KW-1185">Reference proteome</keyword>
<sequence length="155" mass="18429">MANLFRITQLILPWISIVFYPRRSLIRYMPVAILAAMLVGGMCTLAAPYKWWRVEGGLRTKIFNDFSFIMGPFFIGTLWIFYFTFAQFKRYFITNLIFDGFFAFIFSAVLEKLNIFRLVTFKRTYIFFSFLSFSFIIYGFELLLNKRGQILSLKK</sequence>
<comment type="caution">
    <text evidence="2">The sequence shown here is derived from an EMBL/GenBank/DDBJ whole genome shotgun (WGS) entry which is preliminary data.</text>
</comment>
<protein>
    <submittedName>
        <fullName evidence="2">Uncharacterized protein</fullName>
    </submittedName>
</protein>
<name>A0ABU0K3M0_9BACL</name>
<accession>A0ABU0K3M0</accession>
<gene>
    <name evidence="2" type="ORF">QO000_002868</name>
</gene>
<dbReference type="RefSeq" id="WP_301551771.1">
    <property type="nucleotide sequence ID" value="NZ_JAQRMZ010000004.1"/>
</dbReference>
<reference evidence="2" key="1">
    <citation type="submission" date="2023-07" db="EMBL/GenBank/DDBJ databases">
        <title>Genomic Encyclopedia of Type Strains, Phase IV (KMG-IV): sequencing the most valuable type-strain genomes for metagenomic binning, comparative biology and taxonomic classification.</title>
        <authorList>
            <person name="Goeker M."/>
        </authorList>
    </citation>
    <scope>NUCLEOTIDE SEQUENCE [LARGE SCALE GENOMIC DNA]</scope>
    <source>
        <strain evidence="2">JSM 076093</strain>
    </source>
</reference>
<evidence type="ECO:0000313" key="3">
    <source>
        <dbReference type="Proteomes" id="UP001226720"/>
    </source>
</evidence>
<evidence type="ECO:0000313" key="2">
    <source>
        <dbReference type="EMBL" id="MDQ0483884.1"/>
    </source>
</evidence>
<feature type="transmembrane region" description="Helical" evidence="1">
    <location>
        <begin position="25"/>
        <end position="47"/>
    </location>
</feature>
<evidence type="ECO:0000256" key="1">
    <source>
        <dbReference type="SAM" id="Phobius"/>
    </source>
</evidence>
<organism evidence="2 3">
    <name type="scientific">Guptibacillus hwajinpoensis</name>
    <dbReference type="NCBI Taxonomy" id="208199"/>
    <lineage>
        <taxon>Bacteria</taxon>
        <taxon>Bacillati</taxon>
        <taxon>Bacillota</taxon>
        <taxon>Bacilli</taxon>
        <taxon>Bacillales</taxon>
        <taxon>Guptibacillaceae</taxon>
        <taxon>Guptibacillus</taxon>
    </lineage>
</organism>